<keyword evidence="3 5" id="KW-0547">Nucleotide-binding</keyword>
<dbReference type="GO" id="GO:0005524">
    <property type="term" value="F:ATP binding"/>
    <property type="evidence" value="ECO:0007669"/>
    <property type="project" value="UniProtKB-UniRule"/>
</dbReference>
<dbReference type="Proteomes" id="UP000732298">
    <property type="component" value="Unassembled WGS sequence"/>
</dbReference>
<evidence type="ECO:0000256" key="2">
    <source>
        <dbReference type="ARBA" id="ARBA00022705"/>
    </source>
</evidence>
<accession>A0A8T3YKU3</accession>
<evidence type="ECO:0000259" key="6">
    <source>
        <dbReference type="SMART" id="SM00382"/>
    </source>
</evidence>
<dbReference type="Gene3D" id="1.10.8.60">
    <property type="match status" value="1"/>
</dbReference>
<name>A0A8T3YKU3_9ARCH</name>
<dbReference type="Gene3D" id="1.10.10.10">
    <property type="entry name" value="Winged helix-like DNA-binding domain superfamily/Winged helix DNA-binding domain"/>
    <property type="match status" value="1"/>
</dbReference>
<dbReference type="Pfam" id="PF13401">
    <property type="entry name" value="AAA_22"/>
    <property type="match status" value="1"/>
</dbReference>
<dbReference type="GO" id="GO:0006260">
    <property type="term" value="P:DNA replication"/>
    <property type="evidence" value="ECO:0007669"/>
    <property type="project" value="UniProtKB-UniRule"/>
</dbReference>
<dbReference type="NCBIfam" id="TIGR02928">
    <property type="entry name" value="orc1/cdc6 family replication initiation protein"/>
    <property type="match status" value="1"/>
</dbReference>
<dbReference type="InterPro" id="IPR049945">
    <property type="entry name" value="AAA_22"/>
</dbReference>
<dbReference type="InterPro" id="IPR050311">
    <property type="entry name" value="ORC1/CDC6"/>
</dbReference>
<proteinExistence type="inferred from homology"/>
<comment type="caution">
    <text evidence="7">The sequence shown here is derived from an EMBL/GenBank/DDBJ whole genome shotgun (WGS) entry which is preliminary data.</text>
</comment>
<dbReference type="CDD" id="cd00009">
    <property type="entry name" value="AAA"/>
    <property type="match status" value="1"/>
</dbReference>
<feature type="binding site" evidence="5">
    <location>
        <begin position="64"/>
        <end position="68"/>
    </location>
    <ligand>
        <name>ATP</name>
        <dbReference type="ChEBI" id="CHEBI:30616"/>
    </ligand>
</feature>
<dbReference type="InterPro" id="IPR027417">
    <property type="entry name" value="P-loop_NTPase"/>
</dbReference>
<evidence type="ECO:0000313" key="7">
    <source>
        <dbReference type="EMBL" id="MBI4210665.1"/>
    </source>
</evidence>
<dbReference type="GO" id="GO:0016887">
    <property type="term" value="F:ATP hydrolysis activity"/>
    <property type="evidence" value="ECO:0007669"/>
    <property type="project" value="InterPro"/>
</dbReference>
<evidence type="ECO:0000256" key="4">
    <source>
        <dbReference type="ARBA" id="ARBA00022840"/>
    </source>
</evidence>
<dbReference type="InterPro" id="IPR036390">
    <property type="entry name" value="WH_DNA-bd_sf"/>
</dbReference>
<dbReference type="SUPFAM" id="SSF46785">
    <property type="entry name" value="Winged helix' DNA-binding domain"/>
    <property type="match status" value="1"/>
</dbReference>
<keyword evidence="2 5" id="KW-0235">DNA replication</keyword>
<organism evidence="7 8">
    <name type="scientific">Candidatus Iainarchaeum sp</name>
    <dbReference type="NCBI Taxonomy" id="3101447"/>
    <lineage>
        <taxon>Archaea</taxon>
        <taxon>Candidatus Iainarchaeota</taxon>
        <taxon>Candidatus Iainarchaeia</taxon>
        <taxon>Candidatus Iainarchaeales</taxon>
        <taxon>Candidatus Iainarchaeaceae</taxon>
        <taxon>Candidatus Iainarchaeum</taxon>
    </lineage>
</organism>
<dbReference type="PANTHER" id="PTHR10763">
    <property type="entry name" value="CELL DIVISION CONTROL PROTEIN 6-RELATED"/>
    <property type="match status" value="1"/>
</dbReference>
<dbReference type="InterPro" id="IPR055237">
    <property type="entry name" value="Cdc6_lid"/>
</dbReference>
<feature type="binding site" evidence="5">
    <location>
        <position position="216"/>
    </location>
    <ligand>
        <name>ATP</name>
        <dbReference type="ChEBI" id="CHEBI:30616"/>
    </ligand>
</feature>
<dbReference type="Gene3D" id="3.40.50.300">
    <property type="entry name" value="P-loop containing nucleotide triphosphate hydrolases"/>
    <property type="match status" value="1"/>
</dbReference>
<feature type="binding site" evidence="5">
    <location>
        <position position="204"/>
    </location>
    <ligand>
        <name>ATP</name>
        <dbReference type="ChEBI" id="CHEBI:30616"/>
    </ligand>
</feature>
<dbReference type="InterPro" id="IPR003593">
    <property type="entry name" value="AAA+_ATPase"/>
</dbReference>
<reference evidence="7" key="1">
    <citation type="submission" date="2020-07" db="EMBL/GenBank/DDBJ databases">
        <title>Huge and variable diversity of episymbiotic CPR bacteria and DPANN archaea in groundwater ecosystems.</title>
        <authorList>
            <person name="He C.Y."/>
            <person name="Keren R."/>
            <person name="Whittaker M."/>
            <person name="Farag I.F."/>
            <person name="Doudna J."/>
            <person name="Cate J.H.D."/>
            <person name="Banfield J.F."/>
        </authorList>
    </citation>
    <scope>NUCLEOTIDE SEQUENCE</scope>
    <source>
        <strain evidence="7">NC_groundwater_1296_Ag_S-0.2um_52_80</strain>
    </source>
</reference>
<evidence type="ECO:0000256" key="3">
    <source>
        <dbReference type="ARBA" id="ARBA00022741"/>
    </source>
</evidence>
<dbReference type="AlphaFoldDB" id="A0A8T3YKU3"/>
<gene>
    <name evidence="7" type="ORF">HY544_04130</name>
</gene>
<keyword evidence="4 5" id="KW-0067">ATP-binding</keyword>
<dbReference type="SMART" id="SM00382">
    <property type="entry name" value="AAA"/>
    <property type="match status" value="1"/>
</dbReference>
<dbReference type="Pfam" id="PF22703">
    <property type="entry name" value="Cdc6_lid"/>
    <property type="match status" value="1"/>
</dbReference>
<sequence>MGKLFSAQVREHGIFLDERFLYPDFIPEKLPFRDKALKSLAYCFEPLLAGRKPLNVFLAGPTGVGKTACAKYVLRELQEESGSVKSLYLNCFEYNSRVSVLSAIANFLGSAVPRRGLATDEIFNDMLESLRKCGFTPVVVLDEVDQILLSEANAKLLYDLLRVMEYEKRHIGLVLISNDVSLVSRLDSRIRSSLTEEAVIFESYSPEQLKAILSERAVLAFAKGALPAEVIGVAAAHAARLGGDARVALESLLKAGRIAERSNSKAVGTVHLRQAFDDVDAVSMLKSLKYLEKDELRLLKIIAERQPMTSGSIYDSYSGSDSGALKERRLRTILSTLEKRGLVAGKSVTLGNRGKTKEYSSLVPGNFLLKEIESLLQKA</sequence>
<dbReference type="InterPro" id="IPR014277">
    <property type="entry name" value="Orc1/Cdc6_arc"/>
</dbReference>
<evidence type="ECO:0000256" key="5">
    <source>
        <dbReference type="HAMAP-Rule" id="MF_01407"/>
    </source>
</evidence>
<protein>
    <recommendedName>
        <fullName evidence="5">ORC1-type DNA replication protein</fullName>
    </recommendedName>
</protein>
<dbReference type="InterPro" id="IPR036388">
    <property type="entry name" value="WH-like_DNA-bd_sf"/>
</dbReference>
<dbReference type="EMBL" id="JACQPB010000039">
    <property type="protein sequence ID" value="MBI4210665.1"/>
    <property type="molecule type" value="Genomic_DNA"/>
</dbReference>
<comment type="function">
    <text evidence="5">Involved in regulation of DNA replication.</text>
</comment>
<evidence type="ECO:0000313" key="8">
    <source>
        <dbReference type="Proteomes" id="UP000732298"/>
    </source>
</evidence>
<dbReference type="HAMAP" id="MF_01407">
    <property type="entry name" value="ORC1_type_DNA_replic_protein"/>
    <property type="match status" value="1"/>
</dbReference>
<comment type="similarity">
    <text evidence="1 5">Belongs to the CDC6/cdc18 family.</text>
</comment>
<feature type="domain" description="AAA+ ATPase" evidence="6">
    <location>
        <begin position="52"/>
        <end position="196"/>
    </location>
</feature>
<dbReference type="SUPFAM" id="SSF52540">
    <property type="entry name" value="P-loop containing nucleoside triphosphate hydrolases"/>
    <property type="match status" value="1"/>
</dbReference>
<dbReference type="PANTHER" id="PTHR10763:SF26">
    <property type="entry name" value="CELL DIVISION CONTROL PROTEIN 6 HOMOLOG"/>
    <property type="match status" value="1"/>
</dbReference>
<evidence type="ECO:0000256" key="1">
    <source>
        <dbReference type="ARBA" id="ARBA00006184"/>
    </source>
</evidence>